<feature type="region of interest" description="Disordered" evidence="2">
    <location>
        <begin position="511"/>
        <end position="530"/>
    </location>
</feature>
<feature type="region of interest" description="Disordered" evidence="2">
    <location>
        <begin position="449"/>
        <end position="492"/>
    </location>
</feature>
<dbReference type="EMBL" id="MDYQ01000506">
    <property type="protein sequence ID" value="PRP74027.1"/>
    <property type="molecule type" value="Genomic_DNA"/>
</dbReference>
<dbReference type="Proteomes" id="UP000241769">
    <property type="component" value="Unassembled WGS sequence"/>
</dbReference>
<organism evidence="3 4">
    <name type="scientific">Planoprotostelium fungivorum</name>
    <dbReference type="NCBI Taxonomy" id="1890364"/>
    <lineage>
        <taxon>Eukaryota</taxon>
        <taxon>Amoebozoa</taxon>
        <taxon>Evosea</taxon>
        <taxon>Variosea</taxon>
        <taxon>Cavosteliida</taxon>
        <taxon>Cavosteliaceae</taxon>
        <taxon>Planoprotostelium</taxon>
    </lineage>
</organism>
<name>A0A2P6MQQ5_9EUKA</name>
<keyword evidence="1" id="KW-0175">Coiled coil</keyword>
<evidence type="ECO:0000256" key="2">
    <source>
        <dbReference type="SAM" id="MobiDB-lite"/>
    </source>
</evidence>
<sequence length="700" mass="81294">ETGSAADKKRRVQHLSATPGINFQGCQHVRPTTVPNFLYRWHLQSPHTHMSHKRRLPDDWESEPNHTKPTAGIDSLDPFVFEQDEQVVQSFLHPSGSPILPNGSTQDHEVDQSEYKTIPPEMDPRLNPLKSLRIGALNMFTQFLDHVAKNERQEARGITWEWISQLLDYADANHSKGIIPKTILSVCDDSKQLRSETTDEDEPWRIFIPGVGSAGFHLAAGKRIWNKHLRDKAGERHPLPWSEDLWYSCNEEPKLGWARETVWRVAFSREANESSRALRSEIHLFLDFDFLHLISWLRKTKDGESFVDAAKIQPMMAFSWDPTGQTQIIDAERTDGHLPQQAIFEISRGDGICAIQLEFQIPYTEHNQKILEKVISSSGTIIGYSGGELQVVRMQEGCILVTLLVSTRDTKKFVRLIVLMKRLCGTTEDTIKLRRVEVYRTPALSHMEEASLASDYSEAPTGSPDSEATDVTEPTESISVPSPADTPDFSSDLPTLIPSLVIDDSIATKPKKSRGMMRCHSESDVTSFGSGAGASFTRRYTKERMEEMRKYEEMIEEEMRKYEEMAEEEMRKYEEMAEEERRYEEWIEYKEIKEEMMRKYKGRIEEMMRKYKGRMEEMMRKYKGRMEGRMWYKVERKMEENKKRIERKMEENKKRIERKMEEMWKYGSGEEERATALMRSPSVLPSKLELYVQCKTQMNL</sequence>
<feature type="non-terminal residue" evidence="3">
    <location>
        <position position="1"/>
    </location>
</feature>
<comment type="caution">
    <text evidence="3">The sequence shown here is derived from an EMBL/GenBank/DDBJ whole genome shotgun (WGS) entry which is preliminary data.</text>
</comment>
<keyword evidence="4" id="KW-1185">Reference proteome</keyword>
<feature type="region of interest" description="Disordered" evidence="2">
    <location>
        <begin position="50"/>
        <end position="74"/>
    </location>
</feature>
<reference evidence="3 4" key="1">
    <citation type="journal article" date="2018" name="Genome Biol. Evol.">
        <title>Multiple Roots of Fruiting Body Formation in Amoebozoa.</title>
        <authorList>
            <person name="Hillmann F."/>
            <person name="Forbes G."/>
            <person name="Novohradska S."/>
            <person name="Ferling I."/>
            <person name="Riege K."/>
            <person name="Groth M."/>
            <person name="Westermann M."/>
            <person name="Marz M."/>
            <person name="Spaller T."/>
            <person name="Winckler T."/>
            <person name="Schaap P."/>
            <person name="Glockner G."/>
        </authorList>
    </citation>
    <scope>NUCLEOTIDE SEQUENCE [LARGE SCALE GENOMIC DNA]</scope>
    <source>
        <strain evidence="3 4">Jena</strain>
    </source>
</reference>
<evidence type="ECO:0000256" key="1">
    <source>
        <dbReference type="SAM" id="Coils"/>
    </source>
</evidence>
<feature type="coiled-coil region" evidence="1">
    <location>
        <begin position="541"/>
        <end position="662"/>
    </location>
</feature>
<dbReference type="AlphaFoldDB" id="A0A2P6MQQ5"/>
<proteinExistence type="predicted"/>
<gene>
    <name evidence="3" type="ORF">PROFUN_16422</name>
</gene>
<protein>
    <submittedName>
        <fullName evidence="3">Uncharacterized protein</fullName>
    </submittedName>
</protein>
<accession>A0A2P6MQQ5</accession>
<dbReference type="InParanoid" id="A0A2P6MQQ5"/>
<evidence type="ECO:0000313" key="4">
    <source>
        <dbReference type="Proteomes" id="UP000241769"/>
    </source>
</evidence>
<evidence type="ECO:0000313" key="3">
    <source>
        <dbReference type="EMBL" id="PRP74027.1"/>
    </source>
</evidence>